<dbReference type="EMBL" id="UHJL01000002">
    <property type="protein sequence ID" value="SUQ24056.1"/>
    <property type="molecule type" value="Genomic_DNA"/>
</dbReference>
<evidence type="ECO:0000313" key="2">
    <source>
        <dbReference type="EMBL" id="SUQ24056.1"/>
    </source>
</evidence>
<gene>
    <name evidence="2" type="ORF">SAMN05661053_1447</name>
</gene>
<dbReference type="Proteomes" id="UP000255423">
    <property type="component" value="Unassembled WGS sequence"/>
</dbReference>
<dbReference type="PANTHER" id="PTHR34610">
    <property type="entry name" value="SSL7007 PROTEIN"/>
    <property type="match status" value="1"/>
</dbReference>
<name>A0A380S661_FIBSU</name>
<sequence>MLGRHSKYHFLYEKFLDEEYWLCVSNEIVHEYEEILEMRASPVVANLFMKVLEFSENVIRKDPFFKLNLIKKDPDDNKFVDCAFASQADYIVTNDAHFLELKQVSFPTIQVKSLDDFASDMG</sequence>
<dbReference type="InterPro" id="IPR002716">
    <property type="entry name" value="PIN_dom"/>
</dbReference>
<protein>
    <submittedName>
        <fullName evidence="2">Putative toxin-antitoxin system toxin component, PIN family</fullName>
    </submittedName>
</protein>
<evidence type="ECO:0000259" key="1">
    <source>
        <dbReference type="Pfam" id="PF13470"/>
    </source>
</evidence>
<evidence type="ECO:0000313" key="3">
    <source>
        <dbReference type="Proteomes" id="UP000255423"/>
    </source>
</evidence>
<dbReference type="PANTHER" id="PTHR34610:SF3">
    <property type="entry name" value="SSL7007 PROTEIN"/>
    <property type="match status" value="1"/>
</dbReference>
<reference evidence="2 3" key="1">
    <citation type="submission" date="2017-08" db="EMBL/GenBank/DDBJ databases">
        <authorList>
            <person name="de Groot N.N."/>
        </authorList>
    </citation>
    <scope>NUCLEOTIDE SEQUENCE [LARGE SCALE GENOMIC DNA]</scope>
    <source>
        <strain evidence="2 3">HM2</strain>
    </source>
</reference>
<feature type="domain" description="PIN" evidence="1">
    <location>
        <begin position="6"/>
        <end position="96"/>
    </location>
</feature>
<accession>A0A380S661</accession>
<dbReference type="NCBIfam" id="TIGR00305">
    <property type="entry name" value="putative toxin-antitoxin system toxin component, PIN family"/>
    <property type="match status" value="1"/>
</dbReference>
<dbReference type="Pfam" id="PF13470">
    <property type="entry name" value="PIN_3"/>
    <property type="match status" value="1"/>
</dbReference>
<organism evidence="2 3">
    <name type="scientific">Fibrobacter succinogenes</name>
    <name type="common">Bacteroides succinogenes</name>
    <dbReference type="NCBI Taxonomy" id="833"/>
    <lineage>
        <taxon>Bacteria</taxon>
        <taxon>Pseudomonadati</taxon>
        <taxon>Fibrobacterota</taxon>
        <taxon>Fibrobacteria</taxon>
        <taxon>Fibrobacterales</taxon>
        <taxon>Fibrobacteraceae</taxon>
        <taxon>Fibrobacter</taxon>
    </lineage>
</organism>
<dbReference type="InterPro" id="IPR002850">
    <property type="entry name" value="PIN_toxin-like"/>
</dbReference>
<proteinExistence type="predicted"/>
<dbReference type="AlphaFoldDB" id="A0A380S661"/>